<gene>
    <name evidence="1" type="ORF">EAH69_03210</name>
</gene>
<dbReference type="GO" id="GO:0051301">
    <property type="term" value="P:cell division"/>
    <property type="evidence" value="ECO:0007669"/>
    <property type="project" value="UniProtKB-KW"/>
</dbReference>
<comment type="caution">
    <text evidence="1">The sequence shown here is derived from an EMBL/GenBank/DDBJ whole genome shotgun (WGS) entry which is preliminary data.</text>
</comment>
<dbReference type="OrthoDB" id="1466667at2"/>
<keyword evidence="1" id="KW-0132">Cell division</keyword>
<evidence type="ECO:0000313" key="1">
    <source>
        <dbReference type="EMBL" id="RLZ11945.1"/>
    </source>
</evidence>
<name>A0A3L9MGQ2_9FLAO</name>
<evidence type="ECO:0000313" key="2">
    <source>
        <dbReference type="Proteomes" id="UP000275348"/>
    </source>
</evidence>
<keyword evidence="2" id="KW-1185">Reference proteome</keyword>
<sequence length="245" mass="28037">MKRKEVIFLILGIIVLIVLVSFSVVHNAVRPVENLAVKFSSENANYFLNDSIIKKIVSKEDKDLMSLTLSEVDVEKIEEKVANSPYVDSVEVNKDVKGTIHFDIKTKEPIARVSSPKGEFYISTSGQKMPLSKLNSAVVLLIKGDVQEYEYEDLSKFVKAIQENDLLKNHIIGIEKVGKRSYNLIVNRGNFYIEFGTLNNFEKKLINLQLFYDQYIDYVGTDQYEKLSLKFINQVIATKRTIQDE</sequence>
<dbReference type="Proteomes" id="UP000275348">
    <property type="component" value="Unassembled WGS sequence"/>
</dbReference>
<proteinExistence type="predicted"/>
<dbReference type="AlphaFoldDB" id="A0A3L9MGQ2"/>
<reference evidence="1 2" key="1">
    <citation type="submission" date="2018-10" db="EMBL/GenBank/DDBJ databases">
        <authorList>
            <person name="Chen X."/>
        </authorList>
    </citation>
    <scope>NUCLEOTIDE SEQUENCE [LARGE SCALE GENOMIC DNA]</scope>
    <source>
        <strain evidence="1 2">YIM 102668</strain>
    </source>
</reference>
<protein>
    <submittedName>
        <fullName evidence="1">Cell division protein FtsQ</fullName>
    </submittedName>
</protein>
<dbReference type="RefSeq" id="WP_121933754.1">
    <property type="nucleotide sequence ID" value="NZ_RDOJ01000003.1"/>
</dbReference>
<organism evidence="1 2">
    <name type="scientific">Faecalibacter macacae</name>
    <dbReference type="NCBI Taxonomy" id="1859289"/>
    <lineage>
        <taxon>Bacteria</taxon>
        <taxon>Pseudomonadati</taxon>
        <taxon>Bacteroidota</taxon>
        <taxon>Flavobacteriia</taxon>
        <taxon>Flavobacteriales</taxon>
        <taxon>Weeksellaceae</taxon>
        <taxon>Faecalibacter</taxon>
    </lineage>
</organism>
<keyword evidence="1" id="KW-0131">Cell cycle</keyword>
<dbReference type="EMBL" id="RDOJ01000003">
    <property type="protein sequence ID" value="RLZ11945.1"/>
    <property type="molecule type" value="Genomic_DNA"/>
</dbReference>
<accession>A0A3L9MGQ2</accession>